<dbReference type="InterPro" id="IPR014146">
    <property type="entry name" value="LigD_ligase_dom"/>
</dbReference>
<dbReference type="InterPro" id="IPR012340">
    <property type="entry name" value="NA-bd_OB-fold"/>
</dbReference>
<dbReference type="Gene3D" id="3.30.1490.70">
    <property type="match status" value="1"/>
</dbReference>
<evidence type="ECO:0000313" key="6">
    <source>
        <dbReference type="EMBL" id="GAA4556342.1"/>
    </source>
</evidence>
<dbReference type="PROSITE" id="PS00697">
    <property type="entry name" value="DNA_LIGASE_A1"/>
    <property type="match status" value="1"/>
</dbReference>
<gene>
    <name evidence="6" type="ORF">GCM10023175_58270</name>
</gene>
<dbReference type="Proteomes" id="UP001501598">
    <property type="component" value="Unassembled WGS sequence"/>
</dbReference>
<dbReference type="NCBIfam" id="TIGR02779">
    <property type="entry name" value="NHEJ_ligase_lig"/>
    <property type="match status" value="1"/>
</dbReference>
<dbReference type="Pfam" id="PF04679">
    <property type="entry name" value="DNA_ligase_A_C"/>
    <property type="match status" value="1"/>
</dbReference>
<comment type="catalytic activity">
    <reaction evidence="4">
        <text>ATP + (deoxyribonucleotide)n-3'-hydroxyl + 5'-phospho-(deoxyribonucleotide)m = (deoxyribonucleotide)n+m + AMP + diphosphate.</text>
        <dbReference type="EC" id="6.5.1.1"/>
    </reaction>
</comment>
<dbReference type="InterPro" id="IPR012310">
    <property type="entry name" value="DNA_ligase_ATP-dep_cent"/>
</dbReference>
<name>A0ABP8S1L9_9PSEU</name>
<keyword evidence="3" id="KW-0436">Ligase</keyword>
<dbReference type="PANTHER" id="PTHR45674">
    <property type="entry name" value="DNA LIGASE 1/3 FAMILY MEMBER"/>
    <property type="match status" value="1"/>
</dbReference>
<comment type="similarity">
    <text evidence="1">Belongs to the ATP-dependent DNA ligase family.</text>
</comment>
<dbReference type="Gene3D" id="2.40.50.140">
    <property type="entry name" value="Nucleic acid-binding proteins"/>
    <property type="match status" value="1"/>
</dbReference>
<evidence type="ECO:0000256" key="2">
    <source>
        <dbReference type="ARBA" id="ARBA00012727"/>
    </source>
</evidence>
<dbReference type="CDD" id="cd07971">
    <property type="entry name" value="OBF_DNA_ligase_LigD"/>
    <property type="match status" value="1"/>
</dbReference>
<dbReference type="EC" id="6.5.1.1" evidence="2"/>
<comment type="caution">
    <text evidence="6">The sequence shown here is derived from an EMBL/GenBank/DDBJ whole genome shotgun (WGS) entry which is preliminary data.</text>
</comment>
<evidence type="ECO:0000259" key="5">
    <source>
        <dbReference type="PROSITE" id="PS50160"/>
    </source>
</evidence>
<dbReference type="Gene3D" id="3.90.920.10">
    <property type="entry name" value="DNA primase, PRIM domain"/>
    <property type="match status" value="2"/>
</dbReference>
<dbReference type="InterPro" id="IPR012309">
    <property type="entry name" value="DNA_ligase_ATP-dep_C"/>
</dbReference>
<dbReference type="Pfam" id="PF01068">
    <property type="entry name" value="DNA_ligase_A_M"/>
    <property type="match status" value="1"/>
</dbReference>
<dbReference type="CDD" id="cd07906">
    <property type="entry name" value="Adenylation_DNA_ligase_LigD_LigC"/>
    <property type="match status" value="1"/>
</dbReference>
<dbReference type="SUPFAM" id="SSF56091">
    <property type="entry name" value="DNA ligase/mRNA capping enzyme, catalytic domain"/>
    <property type="match status" value="1"/>
</dbReference>
<dbReference type="PROSITE" id="PS50160">
    <property type="entry name" value="DNA_LIGASE_A3"/>
    <property type="match status" value="1"/>
</dbReference>
<evidence type="ECO:0000256" key="4">
    <source>
        <dbReference type="ARBA" id="ARBA00034003"/>
    </source>
</evidence>
<reference evidence="7" key="1">
    <citation type="journal article" date="2019" name="Int. J. Syst. Evol. Microbiol.">
        <title>The Global Catalogue of Microorganisms (GCM) 10K type strain sequencing project: providing services to taxonomists for standard genome sequencing and annotation.</title>
        <authorList>
            <consortium name="The Broad Institute Genomics Platform"/>
            <consortium name="The Broad Institute Genome Sequencing Center for Infectious Disease"/>
            <person name="Wu L."/>
            <person name="Ma J."/>
        </authorList>
    </citation>
    <scope>NUCLEOTIDE SEQUENCE [LARGE SCALE GENOMIC DNA]</scope>
    <source>
        <strain evidence="7">JCM 17906</strain>
    </source>
</reference>
<evidence type="ECO:0000256" key="3">
    <source>
        <dbReference type="ARBA" id="ARBA00022598"/>
    </source>
</evidence>
<evidence type="ECO:0000256" key="1">
    <source>
        <dbReference type="ARBA" id="ARBA00007572"/>
    </source>
</evidence>
<organism evidence="6 7">
    <name type="scientific">Pseudonocardia xishanensis</name>
    <dbReference type="NCBI Taxonomy" id="630995"/>
    <lineage>
        <taxon>Bacteria</taxon>
        <taxon>Bacillati</taxon>
        <taxon>Actinomycetota</taxon>
        <taxon>Actinomycetes</taxon>
        <taxon>Pseudonocardiales</taxon>
        <taxon>Pseudonocardiaceae</taxon>
        <taxon>Pseudonocardia</taxon>
    </lineage>
</organism>
<sequence length="525" mass="56522">MGVPRSDESLRPMLATAGVPPVGPGWAVEFKWDGVRALVVVRGGAVRLVSRNGNDVTGGYPELVAALPTDRDLVLDGEIVALDAAGRPDFGLLQHRMHVRSPGAALLAEVPVELYLFDVLEIEGEDLTGLPYDTRRARLAELGVEAWRRVSAPQAFTDITPAQGLDVARAHRLEGIVAKRRTARYEPGRRSGAWVKTALFHPQEVVLGGWTAGRGNRGSTLGALLMGAYDEHGRLRYLGNVGSGFSEATLRRLLDRLRPLARPDSPFDDEVPRELRRGVTWVEPEVVGEVEYRTLTHDRRLRHTVWRGLRPDRDPGEIVLADVVEAARAPDPELVRYLREIAPHLLPYVDGHPLVAPTGPVAVGSEAALVGLAETGVVELRFAPSRPGEHPRWVVVELEAGAAGLLRTALDHLGVVGMPVVTGHGLQVHVPVGEGTTAAEAGRWAERLCAAVGSMAPGARPMAATAALVPFSPTRDGAVAVPVTWAELEAPELPRWTLDTAPVRVAEAGDPLRPLLGLDQRLPPL</sequence>
<accession>A0ABP8S1L9</accession>
<protein>
    <recommendedName>
        <fullName evidence="2">DNA ligase (ATP)</fullName>
        <ecNumber evidence="2">6.5.1.1</ecNumber>
    </recommendedName>
</protein>
<proteinExistence type="inferred from homology"/>
<dbReference type="SUPFAM" id="SSF50249">
    <property type="entry name" value="Nucleic acid-binding proteins"/>
    <property type="match status" value="1"/>
</dbReference>
<dbReference type="Gene3D" id="3.30.470.30">
    <property type="entry name" value="DNA ligase/mRNA capping enzyme"/>
    <property type="match status" value="1"/>
</dbReference>
<keyword evidence="7" id="KW-1185">Reference proteome</keyword>
<feature type="domain" description="ATP-dependent DNA ligase family profile" evidence="5">
    <location>
        <begin position="105"/>
        <end position="230"/>
    </location>
</feature>
<dbReference type="InterPro" id="IPR016059">
    <property type="entry name" value="DNA_ligase_ATP-dep_CS"/>
</dbReference>
<evidence type="ECO:0000313" key="7">
    <source>
        <dbReference type="Proteomes" id="UP001501598"/>
    </source>
</evidence>
<dbReference type="InterPro" id="IPR050191">
    <property type="entry name" value="ATP-dep_DNA_ligase"/>
</dbReference>
<dbReference type="EMBL" id="BAABGT010000097">
    <property type="protein sequence ID" value="GAA4556342.1"/>
    <property type="molecule type" value="Genomic_DNA"/>
</dbReference>
<dbReference type="PANTHER" id="PTHR45674:SF4">
    <property type="entry name" value="DNA LIGASE 1"/>
    <property type="match status" value="1"/>
</dbReference>